<dbReference type="CDD" id="cd00130">
    <property type="entry name" value="PAS"/>
    <property type="match status" value="1"/>
</dbReference>
<keyword evidence="3" id="KW-1185">Reference proteome</keyword>
<proteinExistence type="predicted"/>
<dbReference type="SMART" id="SM00530">
    <property type="entry name" value="HTH_XRE"/>
    <property type="match status" value="1"/>
</dbReference>
<evidence type="ECO:0000259" key="1">
    <source>
        <dbReference type="PROSITE" id="PS50943"/>
    </source>
</evidence>
<dbReference type="InterPro" id="IPR001387">
    <property type="entry name" value="Cro/C1-type_HTH"/>
</dbReference>
<reference evidence="2" key="1">
    <citation type="submission" date="2022-08" db="EMBL/GenBank/DDBJ databases">
        <title>The genomic sequence of strain Paenibacillus sp. SCIV0701.</title>
        <authorList>
            <person name="Zhao H."/>
        </authorList>
    </citation>
    <scope>NUCLEOTIDE SEQUENCE</scope>
    <source>
        <strain evidence="2">SCIV0701</strain>
    </source>
</reference>
<name>A0A9X2MM36_9BACL</name>
<dbReference type="SUPFAM" id="SSF47413">
    <property type="entry name" value="lambda repressor-like DNA-binding domains"/>
    <property type="match status" value="1"/>
</dbReference>
<gene>
    <name evidence="2" type="ORF">NQZ67_04595</name>
</gene>
<dbReference type="Proteomes" id="UP001141950">
    <property type="component" value="Unassembled WGS sequence"/>
</dbReference>
<dbReference type="InterPro" id="IPR010982">
    <property type="entry name" value="Lambda_DNA-bd_dom_sf"/>
</dbReference>
<feature type="domain" description="HTH cro/C1-type" evidence="1">
    <location>
        <begin position="237"/>
        <end position="292"/>
    </location>
</feature>
<organism evidence="2 3">
    <name type="scientific">Paenibacillus soyae</name>
    <dbReference type="NCBI Taxonomy" id="2969249"/>
    <lineage>
        <taxon>Bacteria</taxon>
        <taxon>Bacillati</taxon>
        <taxon>Bacillota</taxon>
        <taxon>Bacilli</taxon>
        <taxon>Bacillales</taxon>
        <taxon>Paenibacillaceae</taxon>
        <taxon>Paenibacillus</taxon>
    </lineage>
</organism>
<dbReference type="PROSITE" id="PS50943">
    <property type="entry name" value="HTH_CROC1"/>
    <property type="match status" value="1"/>
</dbReference>
<dbReference type="EMBL" id="JANIPJ010000002">
    <property type="protein sequence ID" value="MCR2803156.1"/>
    <property type="molecule type" value="Genomic_DNA"/>
</dbReference>
<dbReference type="GO" id="GO:0003677">
    <property type="term" value="F:DNA binding"/>
    <property type="evidence" value="ECO:0007669"/>
    <property type="project" value="InterPro"/>
</dbReference>
<dbReference type="AlphaFoldDB" id="A0A9X2MM36"/>
<evidence type="ECO:0000313" key="2">
    <source>
        <dbReference type="EMBL" id="MCR2803156.1"/>
    </source>
</evidence>
<comment type="caution">
    <text evidence="2">The sequence shown here is derived from an EMBL/GenBank/DDBJ whole genome shotgun (WGS) entry which is preliminary data.</text>
</comment>
<dbReference type="InterPro" id="IPR000014">
    <property type="entry name" value="PAS"/>
</dbReference>
<evidence type="ECO:0000313" key="3">
    <source>
        <dbReference type="Proteomes" id="UP001141950"/>
    </source>
</evidence>
<dbReference type="RefSeq" id="WP_257443160.1">
    <property type="nucleotide sequence ID" value="NZ_JANIPJ010000002.1"/>
</dbReference>
<sequence length="298" mass="34190">MKVHQQIFQMLDQPMVVLQEKNGEISVEDANFAFLDLIGYTLPRLKAKEGKELAERFHIDLSKRILKSEIRLKTKARVQLRLRIEQLPLPESPGDDCRRALIIAEDLTAYSWIEQQLERGKVLMSGVVDKHLHIRFLRDSLAPLMFEPDQTLEDETLLQFIAENDRERLLQLMNEACEHYEERSLTIHTSKLSGVELELELTFSPIRNGVGKCNVMAFVIWDFRPVGEDEIDPSMKLKIWMAKRDMTAGQLSEATGISLQTISKLRNGKINKPQRLTAELIASELGIETSAIWPATRK</sequence>
<dbReference type="Gene3D" id="1.10.260.40">
    <property type="entry name" value="lambda repressor-like DNA-binding domains"/>
    <property type="match status" value="1"/>
</dbReference>
<dbReference type="CDD" id="cd00093">
    <property type="entry name" value="HTH_XRE"/>
    <property type="match status" value="1"/>
</dbReference>
<dbReference type="Pfam" id="PF13443">
    <property type="entry name" value="HTH_26"/>
    <property type="match status" value="1"/>
</dbReference>
<protein>
    <submittedName>
        <fullName evidence="2">Helix-turn-helix transcriptional regulator</fullName>
    </submittedName>
</protein>
<accession>A0A9X2MM36</accession>